<dbReference type="InterPro" id="IPR000836">
    <property type="entry name" value="PRTase_dom"/>
</dbReference>
<keyword evidence="2" id="KW-0934">Plastid</keyword>
<accession>A0A1Z1MRA2</accession>
<dbReference type="Pfam" id="PF14681">
    <property type="entry name" value="UPRTase"/>
    <property type="match status" value="1"/>
</dbReference>
<keyword evidence="2" id="KW-0808">Transferase</keyword>
<keyword evidence="2" id="KW-0150">Chloroplast</keyword>
<protein>
    <submittedName>
        <fullName evidence="2">Uracil phosphoribosyltransferase</fullName>
    </submittedName>
</protein>
<feature type="domain" description="Phosphoribosyltransferase" evidence="1">
    <location>
        <begin position="8"/>
        <end position="186"/>
    </location>
</feature>
<evidence type="ECO:0000313" key="2">
    <source>
        <dbReference type="EMBL" id="ARW68399.1"/>
    </source>
</evidence>
<reference evidence="2" key="1">
    <citation type="journal article" date="2017" name="J. Phycol.">
        <title>Analysis of chloroplast genomes and a supermatrix inform reclassification of the Rhodomelaceae (Rhodophyta).</title>
        <authorList>
            <person name="Diaz-Tapia P."/>
            <person name="Maggs C.A."/>
            <person name="West J.A."/>
            <person name="Verbruggen H."/>
        </authorList>
    </citation>
    <scope>NUCLEOTIDE SEQUENCE</scope>
    <source>
        <strain evidence="2">PD1582</strain>
    </source>
</reference>
<evidence type="ECO:0000259" key="1">
    <source>
        <dbReference type="Pfam" id="PF14681"/>
    </source>
</evidence>
<gene>
    <name evidence="2" type="primary">upp</name>
</gene>
<dbReference type="GO" id="GO:0016757">
    <property type="term" value="F:glycosyltransferase activity"/>
    <property type="evidence" value="ECO:0007669"/>
    <property type="project" value="UniProtKB-KW"/>
</dbReference>
<geneLocation type="chloroplast" evidence="2"/>
<dbReference type="EMBL" id="MF101451">
    <property type="protein sequence ID" value="ARW68399.1"/>
    <property type="molecule type" value="Genomic_DNA"/>
</dbReference>
<dbReference type="InterPro" id="IPR029057">
    <property type="entry name" value="PRTase-like"/>
</dbReference>
<proteinExistence type="predicted"/>
<dbReference type="SUPFAM" id="SSF53271">
    <property type="entry name" value="PRTase-like"/>
    <property type="match status" value="1"/>
</dbReference>
<dbReference type="AlphaFoldDB" id="A0A1Z1MRA2"/>
<dbReference type="Gene3D" id="3.40.50.2020">
    <property type="match status" value="1"/>
</dbReference>
<name>A0A1Z1MRA2_9FLOR</name>
<organism evidence="2">
    <name type="scientific">Chondria sp.</name>
    <name type="common">in: red algae</name>
    <dbReference type="NCBI Taxonomy" id="1982705"/>
    <lineage>
        <taxon>Eukaryota</taxon>
        <taxon>Rhodophyta</taxon>
        <taxon>Florideophyceae</taxon>
        <taxon>Rhodymeniophycidae</taxon>
        <taxon>Ceramiales</taxon>
        <taxon>Rhodomelaceae</taxon>
        <taxon>Chondrieae</taxon>
        <taxon>Chondria</taxon>
    </lineage>
</organism>
<keyword evidence="2" id="KW-0328">Glycosyltransferase</keyword>
<sequence length="189" mass="22197">MQLNIYSISHPIIKILSNVTKQEEQNPIASSYYYRNIGLLLIYEVLRKYIVIKQVYIKCLYSTKLLNLVDNNEKYIILTNLYDNYEMITDIKTLLPNIDIVDISNNNGTNSPININQMVENMEHLQIFILKKELRNKNISEIIKYLTSEKNIPLNNIHIACIITSQNILTNLSYEYPKLKIYTTEIVYN</sequence>